<protein>
    <submittedName>
        <fullName evidence="3">Putative salivary kunitz domain protein</fullName>
    </submittedName>
</protein>
<sequence length="85" mass="9143">MKAILAVTCFFSAVVLISALDKNLCEAPHATPSCDGQAPLKTTYYYNNGTSKCESEFGCSNGPMDFLTEEDCKKACPYGIYALNG</sequence>
<reference evidence="3" key="1">
    <citation type="submission" date="2012-12" db="EMBL/GenBank/DDBJ databases">
        <title>Identification and characterization of a phenylalanine ammonia-lyase gene family in Isatis indigotica Fort.</title>
        <authorList>
            <person name="Liu Q."/>
            <person name="Chen J."/>
            <person name="Zhou X."/>
            <person name="Di P."/>
            <person name="Xiao Y."/>
            <person name="Xuan H."/>
            <person name="Zhang L."/>
            <person name="Chen W."/>
        </authorList>
    </citation>
    <scope>NUCLEOTIDE SEQUENCE</scope>
    <source>
        <tissue evidence="3">Salivary gland</tissue>
    </source>
</reference>
<feature type="domain" description="BPTI/Kunitz inhibitor" evidence="2">
    <location>
        <begin position="25"/>
        <end position="76"/>
    </location>
</feature>
<accession>A0A0K8R5N2</accession>
<feature type="signal peptide" evidence="1">
    <location>
        <begin position="1"/>
        <end position="19"/>
    </location>
</feature>
<name>A0A0K8R5N2_IXORI</name>
<proteinExistence type="evidence at transcript level"/>
<dbReference type="AlphaFoldDB" id="A0A0K8R5N2"/>
<evidence type="ECO:0000313" key="3">
    <source>
        <dbReference type="EMBL" id="JAA66470.1"/>
    </source>
</evidence>
<organism evidence="3">
    <name type="scientific">Ixodes ricinus</name>
    <name type="common">Common tick</name>
    <name type="synonym">Acarus ricinus</name>
    <dbReference type="NCBI Taxonomy" id="34613"/>
    <lineage>
        <taxon>Eukaryota</taxon>
        <taxon>Metazoa</taxon>
        <taxon>Ecdysozoa</taxon>
        <taxon>Arthropoda</taxon>
        <taxon>Chelicerata</taxon>
        <taxon>Arachnida</taxon>
        <taxon>Acari</taxon>
        <taxon>Parasitiformes</taxon>
        <taxon>Ixodida</taxon>
        <taxon>Ixodoidea</taxon>
        <taxon>Ixodidae</taxon>
        <taxon>Ixodinae</taxon>
        <taxon>Ixodes</taxon>
    </lineage>
</organism>
<dbReference type="Pfam" id="PF00014">
    <property type="entry name" value="Kunitz_BPTI"/>
    <property type="match status" value="1"/>
</dbReference>
<keyword evidence="1" id="KW-0732">Signal</keyword>
<evidence type="ECO:0000256" key="1">
    <source>
        <dbReference type="SAM" id="SignalP"/>
    </source>
</evidence>
<dbReference type="SUPFAM" id="SSF57362">
    <property type="entry name" value="BPTI-like"/>
    <property type="match status" value="1"/>
</dbReference>
<dbReference type="Gene3D" id="4.10.410.10">
    <property type="entry name" value="Pancreatic trypsin inhibitor Kunitz domain"/>
    <property type="match status" value="1"/>
</dbReference>
<dbReference type="EMBL" id="GADI01007338">
    <property type="protein sequence ID" value="JAA66470.1"/>
    <property type="molecule type" value="mRNA"/>
</dbReference>
<dbReference type="InterPro" id="IPR036880">
    <property type="entry name" value="Kunitz_BPTI_sf"/>
</dbReference>
<dbReference type="InterPro" id="IPR002223">
    <property type="entry name" value="Kunitz_BPTI"/>
</dbReference>
<dbReference type="GO" id="GO:0004867">
    <property type="term" value="F:serine-type endopeptidase inhibitor activity"/>
    <property type="evidence" value="ECO:0007669"/>
    <property type="project" value="InterPro"/>
</dbReference>
<evidence type="ECO:0000259" key="2">
    <source>
        <dbReference type="PROSITE" id="PS50279"/>
    </source>
</evidence>
<dbReference type="PROSITE" id="PS50279">
    <property type="entry name" value="BPTI_KUNITZ_2"/>
    <property type="match status" value="1"/>
</dbReference>
<feature type="chain" id="PRO_5005516305" evidence="1">
    <location>
        <begin position="20"/>
        <end position="85"/>
    </location>
</feature>